<dbReference type="OrthoDB" id="1470350at2759"/>
<dbReference type="EMBL" id="CAJVQA010001736">
    <property type="protein sequence ID" value="CAG8524209.1"/>
    <property type="molecule type" value="Genomic_DNA"/>
</dbReference>
<dbReference type="PRINTS" id="PR00463">
    <property type="entry name" value="EP450I"/>
</dbReference>
<keyword evidence="4" id="KW-0503">Monooxygenase</keyword>
<comment type="cofactor">
    <cofactor evidence="3">
        <name>heme</name>
        <dbReference type="ChEBI" id="CHEBI:30413"/>
    </cofactor>
</comment>
<dbReference type="Pfam" id="PF00067">
    <property type="entry name" value="p450"/>
    <property type="match status" value="1"/>
</dbReference>
<comment type="similarity">
    <text evidence="4">Belongs to the cytochrome P450 family.</text>
</comment>
<feature type="binding site" description="axial binding residue" evidence="3">
    <location>
        <position position="482"/>
    </location>
    <ligand>
        <name>heme</name>
        <dbReference type="ChEBI" id="CHEBI:30413"/>
    </ligand>
    <ligandPart>
        <name>Fe</name>
        <dbReference type="ChEBI" id="CHEBI:18248"/>
    </ligandPart>
</feature>
<protein>
    <submittedName>
        <fullName evidence="6">8701_t:CDS:1</fullName>
    </submittedName>
</protein>
<keyword evidence="5" id="KW-0812">Transmembrane</keyword>
<keyword evidence="5" id="KW-0472">Membrane</keyword>
<keyword evidence="7" id="KW-1185">Reference proteome</keyword>
<evidence type="ECO:0000256" key="3">
    <source>
        <dbReference type="PIRSR" id="PIRSR602401-1"/>
    </source>
</evidence>
<accession>A0A9N9A943</accession>
<feature type="transmembrane region" description="Helical" evidence="5">
    <location>
        <begin position="12"/>
        <end position="34"/>
    </location>
</feature>
<organism evidence="6 7">
    <name type="scientific">Cetraspora pellucida</name>
    <dbReference type="NCBI Taxonomy" id="1433469"/>
    <lineage>
        <taxon>Eukaryota</taxon>
        <taxon>Fungi</taxon>
        <taxon>Fungi incertae sedis</taxon>
        <taxon>Mucoromycota</taxon>
        <taxon>Glomeromycotina</taxon>
        <taxon>Glomeromycetes</taxon>
        <taxon>Diversisporales</taxon>
        <taxon>Gigasporaceae</taxon>
        <taxon>Cetraspora</taxon>
    </lineage>
</organism>
<evidence type="ECO:0000256" key="4">
    <source>
        <dbReference type="RuleBase" id="RU000461"/>
    </source>
</evidence>
<dbReference type="InterPro" id="IPR036396">
    <property type="entry name" value="Cyt_P450_sf"/>
</dbReference>
<dbReference type="InterPro" id="IPR002401">
    <property type="entry name" value="Cyt_P450_E_grp-I"/>
</dbReference>
<comment type="caution">
    <text evidence="6">The sequence shown here is derived from an EMBL/GenBank/DDBJ whole genome shotgun (WGS) entry which is preliminary data.</text>
</comment>
<dbReference type="GO" id="GO:0004497">
    <property type="term" value="F:monooxygenase activity"/>
    <property type="evidence" value="ECO:0007669"/>
    <property type="project" value="UniProtKB-KW"/>
</dbReference>
<proteinExistence type="inferred from homology"/>
<dbReference type="Proteomes" id="UP000789759">
    <property type="component" value="Unassembled WGS sequence"/>
</dbReference>
<dbReference type="PRINTS" id="PR00385">
    <property type="entry name" value="P450"/>
</dbReference>
<dbReference type="InterPro" id="IPR001128">
    <property type="entry name" value="Cyt_P450"/>
</dbReference>
<evidence type="ECO:0000256" key="5">
    <source>
        <dbReference type="SAM" id="Phobius"/>
    </source>
</evidence>
<dbReference type="CDD" id="cd00302">
    <property type="entry name" value="cytochrome_P450"/>
    <property type="match status" value="1"/>
</dbReference>
<keyword evidence="5" id="KW-1133">Transmembrane helix</keyword>
<evidence type="ECO:0000313" key="6">
    <source>
        <dbReference type="EMBL" id="CAG8524209.1"/>
    </source>
</evidence>
<keyword evidence="1 3" id="KW-0479">Metal-binding</keyword>
<dbReference type="GO" id="GO:0016705">
    <property type="term" value="F:oxidoreductase activity, acting on paired donors, with incorporation or reduction of molecular oxygen"/>
    <property type="evidence" value="ECO:0007669"/>
    <property type="project" value="InterPro"/>
</dbReference>
<dbReference type="SUPFAM" id="SSF48264">
    <property type="entry name" value="Cytochrome P450"/>
    <property type="match status" value="1"/>
</dbReference>
<sequence>MSINTVYQLFNIIKSNFFSIVFLSIFIIVIQYYINYFNRPSRLPGPFPLPIIGNIHQIGSDLAAATDEFNKKYGDLYEFYMGSSPIVVISKPNLVEKVWGSSSLKTTKFIMRNSYSEGIDELGLGTKGMVLNRNIEVWAINRKFMNVISSPPFLRESINLSSKTIDKLFEYWKIIEKEGAQIDISRWIDALGADIVATTATGKGIAATTKLFDELNIENKKSKIQGIWQNGVKFTKAIHKYNESMAFMMLLPKNFRKNFPLIKDLNKNYLDNKDWIYQELDRIVSEKQKEIENTPLDQPLEPNILTLLLTTNTERDLDKISVSKFDRPLTNDEVISILREVFTGGLDTTSNSVSFLMFYLAKHREVYLKMRQEVLDVYGTLDNPVLTLESYGKLKYTEAVINEGIRIFPSVSSIPRAATEDVEFDGYTIKADTTVYTDFNALNHNPKYFKDPEIFNPDRFLTDKESFTKYSYIPFGNGVRVCPGRAWAMAQMKTFLIKLVCTFDIDSNDKNDTPKYVYRTFQAHRKFNKMPSIRHTFSKYAFSKILPIVPSRMHLRKVDSMCVKLKSPSDIIIIPLIPNIDPHLDLI</sequence>
<dbReference type="GO" id="GO:0005506">
    <property type="term" value="F:iron ion binding"/>
    <property type="evidence" value="ECO:0007669"/>
    <property type="project" value="InterPro"/>
</dbReference>
<name>A0A9N9A943_9GLOM</name>
<dbReference type="GO" id="GO:0020037">
    <property type="term" value="F:heme binding"/>
    <property type="evidence" value="ECO:0007669"/>
    <property type="project" value="InterPro"/>
</dbReference>
<dbReference type="PROSITE" id="PS00086">
    <property type="entry name" value="CYTOCHROME_P450"/>
    <property type="match status" value="1"/>
</dbReference>
<keyword evidence="4" id="KW-0560">Oxidoreductase</keyword>
<keyword evidence="3 4" id="KW-0349">Heme</keyword>
<evidence type="ECO:0000256" key="1">
    <source>
        <dbReference type="ARBA" id="ARBA00022723"/>
    </source>
</evidence>
<reference evidence="6" key="1">
    <citation type="submission" date="2021-06" db="EMBL/GenBank/DDBJ databases">
        <authorList>
            <person name="Kallberg Y."/>
            <person name="Tangrot J."/>
            <person name="Rosling A."/>
        </authorList>
    </citation>
    <scope>NUCLEOTIDE SEQUENCE</scope>
    <source>
        <strain evidence="6">FL966</strain>
    </source>
</reference>
<evidence type="ECO:0000256" key="2">
    <source>
        <dbReference type="ARBA" id="ARBA00023004"/>
    </source>
</evidence>
<dbReference type="AlphaFoldDB" id="A0A9N9A943"/>
<dbReference type="PANTHER" id="PTHR24301">
    <property type="entry name" value="THROMBOXANE-A SYNTHASE"/>
    <property type="match status" value="1"/>
</dbReference>
<keyword evidence="2 3" id="KW-0408">Iron</keyword>
<dbReference type="PANTHER" id="PTHR24301:SF2">
    <property type="entry name" value="THROMBOXANE-A SYNTHASE"/>
    <property type="match status" value="1"/>
</dbReference>
<dbReference type="InterPro" id="IPR017972">
    <property type="entry name" value="Cyt_P450_CS"/>
</dbReference>
<dbReference type="Gene3D" id="1.10.630.10">
    <property type="entry name" value="Cytochrome P450"/>
    <property type="match status" value="1"/>
</dbReference>
<evidence type="ECO:0000313" key="7">
    <source>
        <dbReference type="Proteomes" id="UP000789759"/>
    </source>
</evidence>
<gene>
    <name evidence="6" type="ORF">CPELLU_LOCUS3535</name>
</gene>